<dbReference type="PANTHER" id="PTHR27001:SF20">
    <property type="entry name" value="PROTEIN KINASE SUPERFAMILY PROTEIN"/>
    <property type="match status" value="1"/>
</dbReference>
<dbReference type="Gene3D" id="1.10.510.10">
    <property type="entry name" value="Transferase(Phosphotransferase) domain 1"/>
    <property type="match status" value="2"/>
</dbReference>
<dbReference type="InterPro" id="IPR001245">
    <property type="entry name" value="Ser-Thr/Tyr_kinase_cat_dom"/>
</dbReference>
<keyword evidence="1" id="KW-0547">Nucleotide-binding</keyword>
<name>A0AAP0AXI0_9ASPA</name>
<accession>A0AAP0AXI0</accession>
<reference evidence="4 5" key="1">
    <citation type="journal article" date="2022" name="Nat. Plants">
        <title>Genomes of leafy and leafless Platanthera orchids illuminate the evolution of mycoheterotrophy.</title>
        <authorList>
            <person name="Li M.H."/>
            <person name="Liu K.W."/>
            <person name="Li Z."/>
            <person name="Lu H.C."/>
            <person name="Ye Q.L."/>
            <person name="Zhang D."/>
            <person name="Wang J.Y."/>
            <person name="Li Y.F."/>
            <person name="Zhong Z.M."/>
            <person name="Liu X."/>
            <person name="Yu X."/>
            <person name="Liu D.K."/>
            <person name="Tu X.D."/>
            <person name="Liu B."/>
            <person name="Hao Y."/>
            <person name="Liao X.Y."/>
            <person name="Jiang Y.T."/>
            <person name="Sun W.H."/>
            <person name="Chen J."/>
            <person name="Chen Y.Q."/>
            <person name="Ai Y."/>
            <person name="Zhai J.W."/>
            <person name="Wu S.S."/>
            <person name="Zhou Z."/>
            <person name="Hsiao Y.Y."/>
            <person name="Wu W.L."/>
            <person name="Chen Y.Y."/>
            <person name="Lin Y.F."/>
            <person name="Hsu J.L."/>
            <person name="Li C.Y."/>
            <person name="Wang Z.W."/>
            <person name="Zhao X."/>
            <person name="Zhong W.Y."/>
            <person name="Ma X.K."/>
            <person name="Ma L."/>
            <person name="Huang J."/>
            <person name="Chen G.Z."/>
            <person name="Huang M.Z."/>
            <person name="Huang L."/>
            <person name="Peng D.H."/>
            <person name="Luo Y.B."/>
            <person name="Zou S.Q."/>
            <person name="Chen S.P."/>
            <person name="Lan S."/>
            <person name="Tsai W.C."/>
            <person name="Van de Peer Y."/>
            <person name="Liu Z.J."/>
        </authorList>
    </citation>
    <scope>NUCLEOTIDE SEQUENCE [LARGE SCALE GENOMIC DNA]</scope>
    <source>
        <strain evidence="4">Lor287</strain>
    </source>
</reference>
<dbReference type="Gene3D" id="3.30.200.20">
    <property type="entry name" value="Phosphorylase Kinase, domain 1"/>
    <property type="match status" value="1"/>
</dbReference>
<keyword evidence="4" id="KW-0675">Receptor</keyword>
<dbReference type="Proteomes" id="UP001418222">
    <property type="component" value="Unassembled WGS sequence"/>
</dbReference>
<proteinExistence type="predicted"/>
<evidence type="ECO:0000313" key="5">
    <source>
        <dbReference type="Proteomes" id="UP001418222"/>
    </source>
</evidence>
<dbReference type="InterPro" id="IPR011009">
    <property type="entry name" value="Kinase-like_dom_sf"/>
</dbReference>
<gene>
    <name evidence="4" type="ORF">KSP39_PZI021181</name>
</gene>
<comment type="caution">
    <text evidence="4">The sequence shown here is derived from an EMBL/GenBank/DDBJ whole genome shotgun (WGS) entry which is preliminary data.</text>
</comment>
<keyword evidence="2" id="KW-0067">ATP-binding</keyword>
<dbReference type="SUPFAM" id="SSF56112">
    <property type="entry name" value="Protein kinase-like (PK-like)"/>
    <property type="match status" value="1"/>
</dbReference>
<dbReference type="InterPro" id="IPR000719">
    <property type="entry name" value="Prot_kinase_dom"/>
</dbReference>
<keyword evidence="5" id="KW-1185">Reference proteome</keyword>
<protein>
    <submittedName>
        <fullName evidence="4">Receptor-like protein kinase</fullName>
    </submittedName>
</protein>
<feature type="domain" description="Protein kinase" evidence="3">
    <location>
        <begin position="81"/>
        <end position="335"/>
    </location>
</feature>
<keyword evidence="4" id="KW-0808">Transferase</keyword>
<dbReference type="AlphaFoldDB" id="A0AAP0AXI0"/>
<dbReference type="GO" id="GO:0005524">
    <property type="term" value="F:ATP binding"/>
    <property type="evidence" value="ECO:0007669"/>
    <property type="project" value="UniProtKB-KW"/>
</dbReference>
<dbReference type="PANTHER" id="PTHR27001">
    <property type="entry name" value="OS01G0253100 PROTEIN"/>
    <property type="match status" value="1"/>
</dbReference>
<organism evidence="4 5">
    <name type="scientific">Platanthera zijinensis</name>
    <dbReference type="NCBI Taxonomy" id="2320716"/>
    <lineage>
        <taxon>Eukaryota</taxon>
        <taxon>Viridiplantae</taxon>
        <taxon>Streptophyta</taxon>
        <taxon>Embryophyta</taxon>
        <taxon>Tracheophyta</taxon>
        <taxon>Spermatophyta</taxon>
        <taxon>Magnoliopsida</taxon>
        <taxon>Liliopsida</taxon>
        <taxon>Asparagales</taxon>
        <taxon>Orchidaceae</taxon>
        <taxon>Orchidoideae</taxon>
        <taxon>Orchideae</taxon>
        <taxon>Orchidinae</taxon>
        <taxon>Platanthera</taxon>
    </lineage>
</organism>
<dbReference type="GO" id="GO:0004672">
    <property type="term" value="F:protein kinase activity"/>
    <property type="evidence" value="ECO:0007669"/>
    <property type="project" value="InterPro"/>
</dbReference>
<dbReference type="EMBL" id="JBBWWQ010000019">
    <property type="protein sequence ID" value="KAK8918653.1"/>
    <property type="molecule type" value="Genomic_DNA"/>
</dbReference>
<keyword evidence="4" id="KW-0418">Kinase</keyword>
<evidence type="ECO:0000256" key="1">
    <source>
        <dbReference type="ARBA" id="ARBA00022741"/>
    </source>
</evidence>
<dbReference type="GO" id="GO:0005886">
    <property type="term" value="C:plasma membrane"/>
    <property type="evidence" value="ECO:0007669"/>
    <property type="project" value="TreeGrafter"/>
</dbReference>
<dbReference type="PROSITE" id="PS50011">
    <property type="entry name" value="PROTEIN_KINASE_DOM"/>
    <property type="match status" value="1"/>
</dbReference>
<evidence type="ECO:0000256" key="2">
    <source>
        <dbReference type="ARBA" id="ARBA00022840"/>
    </source>
</evidence>
<sequence>MKEKRQGRKKRGPQWRARFFTTFLFTSLLPFRKSQRLFAPFSPEMKKFRRWLSATTHRFESAPILLNVRKLSSKEIKKATGSFSMIIRSDSVGIVYRARFSDGLITTIIKVKHEYEDKISFPTEVQLLARLHHRHLVKLVGFSEGHERFLAFEHMENGSLRDWLHDPLKTPLNWRTRLQIAIGVAAAVEYIYYFCDPPVYNVTINADNVMLDHNFVAKLSNVVVLGCSCKNELIANGKLDRRNREAVFQFGVLILELITGQSMGGEDEALRWVQGSGISCSMHKMVDADLGGNYDSRELKSFLIIARLCTKVDDESAVSIPQILRYLQGKMDPAN</sequence>
<evidence type="ECO:0000313" key="4">
    <source>
        <dbReference type="EMBL" id="KAK8918653.1"/>
    </source>
</evidence>
<dbReference type="Pfam" id="PF07714">
    <property type="entry name" value="PK_Tyr_Ser-Thr"/>
    <property type="match status" value="1"/>
</dbReference>
<evidence type="ECO:0000259" key="3">
    <source>
        <dbReference type="PROSITE" id="PS50011"/>
    </source>
</evidence>